<gene>
    <name evidence="1" type="ORF">RHSIM_Rhsim01G0194000</name>
</gene>
<organism evidence="1 2">
    <name type="scientific">Rhododendron simsii</name>
    <name type="common">Sims's rhododendron</name>
    <dbReference type="NCBI Taxonomy" id="118357"/>
    <lineage>
        <taxon>Eukaryota</taxon>
        <taxon>Viridiplantae</taxon>
        <taxon>Streptophyta</taxon>
        <taxon>Embryophyta</taxon>
        <taxon>Tracheophyta</taxon>
        <taxon>Spermatophyta</taxon>
        <taxon>Magnoliopsida</taxon>
        <taxon>eudicotyledons</taxon>
        <taxon>Gunneridae</taxon>
        <taxon>Pentapetalae</taxon>
        <taxon>asterids</taxon>
        <taxon>Ericales</taxon>
        <taxon>Ericaceae</taxon>
        <taxon>Ericoideae</taxon>
        <taxon>Rhodoreae</taxon>
        <taxon>Rhododendron</taxon>
    </lineage>
</organism>
<protein>
    <submittedName>
        <fullName evidence="1">Uncharacterized protein</fullName>
    </submittedName>
</protein>
<dbReference type="EMBL" id="WJXA01000001">
    <property type="protein sequence ID" value="KAF7154474.1"/>
    <property type="molecule type" value="Genomic_DNA"/>
</dbReference>
<comment type="caution">
    <text evidence="1">The sequence shown here is derived from an EMBL/GenBank/DDBJ whole genome shotgun (WGS) entry which is preliminary data.</text>
</comment>
<reference evidence="1" key="1">
    <citation type="submission" date="2019-11" db="EMBL/GenBank/DDBJ databases">
        <authorList>
            <person name="Liu Y."/>
            <person name="Hou J."/>
            <person name="Li T.-Q."/>
            <person name="Guan C.-H."/>
            <person name="Wu X."/>
            <person name="Wu H.-Z."/>
            <person name="Ling F."/>
            <person name="Zhang R."/>
            <person name="Shi X.-G."/>
            <person name="Ren J.-P."/>
            <person name="Chen E.-F."/>
            <person name="Sun J.-M."/>
        </authorList>
    </citation>
    <scope>NUCLEOTIDE SEQUENCE</scope>
    <source>
        <strain evidence="1">Adult_tree_wgs_1</strain>
        <tissue evidence="1">Leaves</tissue>
    </source>
</reference>
<evidence type="ECO:0000313" key="1">
    <source>
        <dbReference type="EMBL" id="KAF7154474.1"/>
    </source>
</evidence>
<sequence>MAAFQSASPSFSRYCCCCQHHLSADVDVSDEDCMWRTSMGCATGMEDELAMRMAIEGMGDEDGDDGKTPVHLSLSLSLSLSSPISPPATALYRLLNSLHDRESPNRNPTSTINARRGENLGFLIAEVGTGGMLVLDTESNVTAAF</sequence>
<keyword evidence="2" id="KW-1185">Reference proteome</keyword>
<dbReference type="Proteomes" id="UP000626092">
    <property type="component" value="Unassembled WGS sequence"/>
</dbReference>
<proteinExistence type="predicted"/>
<dbReference type="AlphaFoldDB" id="A0A834HHV1"/>
<evidence type="ECO:0000313" key="2">
    <source>
        <dbReference type="Proteomes" id="UP000626092"/>
    </source>
</evidence>
<name>A0A834HHV1_RHOSS</name>
<accession>A0A834HHV1</accession>